<dbReference type="EMBL" id="MU004617">
    <property type="protein sequence ID" value="KAF2647463.1"/>
    <property type="molecule type" value="Genomic_DNA"/>
</dbReference>
<evidence type="ECO:0000313" key="2">
    <source>
        <dbReference type="Proteomes" id="UP000799324"/>
    </source>
</evidence>
<gene>
    <name evidence="1" type="ORF">K491DRAFT_309033</name>
</gene>
<proteinExistence type="predicted"/>
<accession>A0A6A6SLE9</accession>
<evidence type="ECO:0008006" key="3">
    <source>
        <dbReference type="Google" id="ProtNLM"/>
    </source>
</evidence>
<protein>
    <recommendedName>
        <fullName evidence="3">Heterokaryon incompatibility domain-containing protein</fullName>
    </recommendedName>
</protein>
<dbReference type="OrthoDB" id="270167at2759"/>
<dbReference type="AlphaFoldDB" id="A0A6A6SLE9"/>
<keyword evidence="2" id="KW-1185">Reference proteome</keyword>
<reference evidence="1" key="1">
    <citation type="journal article" date="2020" name="Stud. Mycol.">
        <title>101 Dothideomycetes genomes: a test case for predicting lifestyles and emergence of pathogens.</title>
        <authorList>
            <person name="Haridas S."/>
            <person name="Albert R."/>
            <person name="Binder M."/>
            <person name="Bloem J."/>
            <person name="Labutti K."/>
            <person name="Salamov A."/>
            <person name="Andreopoulos B."/>
            <person name="Baker S."/>
            <person name="Barry K."/>
            <person name="Bills G."/>
            <person name="Bluhm B."/>
            <person name="Cannon C."/>
            <person name="Castanera R."/>
            <person name="Culley D."/>
            <person name="Daum C."/>
            <person name="Ezra D."/>
            <person name="Gonzalez J."/>
            <person name="Henrissat B."/>
            <person name="Kuo A."/>
            <person name="Liang C."/>
            <person name="Lipzen A."/>
            <person name="Lutzoni F."/>
            <person name="Magnuson J."/>
            <person name="Mondo S."/>
            <person name="Nolan M."/>
            <person name="Ohm R."/>
            <person name="Pangilinan J."/>
            <person name="Park H.-J."/>
            <person name="Ramirez L."/>
            <person name="Alfaro M."/>
            <person name="Sun H."/>
            <person name="Tritt A."/>
            <person name="Yoshinaga Y."/>
            <person name="Zwiers L.-H."/>
            <person name="Turgeon B."/>
            <person name="Goodwin S."/>
            <person name="Spatafora J."/>
            <person name="Crous P."/>
            <person name="Grigoriev I."/>
        </authorList>
    </citation>
    <scope>NUCLEOTIDE SEQUENCE</scope>
    <source>
        <strain evidence="1">CBS 122681</strain>
    </source>
</reference>
<evidence type="ECO:0000313" key="1">
    <source>
        <dbReference type="EMBL" id="KAF2647463.1"/>
    </source>
</evidence>
<organism evidence="1 2">
    <name type="scientific">Lophiostoma macrostomum CBS 122681</name>
    <dbReference type="NCBI Taxonomy" id="1314788"/>
    <lineage>
        <taxon>Eukaryota</taxon>
        <taxon>Fungi</taxon>
        <taxon>Dikarya</taxon>
        <taxon>Ascomycota</taxon>
        <taxon>Pezizomycotina</taxon>
        <taxon>Dothideomycetes</taxon>
        <taxon>Pleosporomycetidae</taxon>
        <taxon>Pleosporales</taxon>
        <taxon>Lophiostomataceae</taxon>
        <taxon>Lophiostoma</taxon>
    </lineage>
</organism>
<name>A0A6A6SLE9_9PLEO</name>
<dbReference type="Proteomes" id="UP000799324">
    <property type="component" value="Unassembled WGS sequence"/>
</dbReference>
<sequence length="121" mass="14047">MADYIVTAMDAGKLLQLGLPVLKHPNAYWSYRAIFVRDYVISGDPRKSFLFTSWSCARKDSSDGWVTRFPAKYVSLEVKRDGRTESGYEALRTRRWVNGLCFFDGESACNFLFLWLRLLME</sequence>